<evidence type="ECO:0000313" key="5">
    <source>
        <dbReference type="EMBL" id="PJF18751.1"/>
    </source>
</evidence>
<dbReference type="PANTHER" id="PTHR24198:SF165">
    <property type="entry name" value="ANKYRIN REPEAT-CONTAINING PROTEIN-RELATED"/>
    <property type="match status" value="1"/>
</dbReference>
<evidence type="ECO:0000256" key="1">
    <source>
        <dbReference type="ARBA" id="ARBA00022737"/>
    </source>
</evidence>
<reference evidence="5 6" key="1">
    <citation type="submission" date="2016-10" db="EMBL/GenBank/DDBJ databases">
        <title>The genome of Paramicrosporidium saccamoebae is the missing link in understanding Cryptomycota and Microsporidia evolution.</title>
        <authorList>
            <person name="Quandt C.A."/>
            <person name="Beaudet D."/>
            <person name="Corsaro D."/>
            <person name="Michel R."/>
            <person name="Corradi N."/>
            <person name="James T."/>
        </authorList>
    </citation>
    <scope>NUCLEOTIDE SEQUENCE [LARGE SCALE GENOMIC DNA]</scope>
    <source>
        <strain evidence="5 6">KSL3</strain>
    </source>
</reference>
<evidence type="ECO:0000256" key="3">
    <source>
        <dbReference type="PROSITE-ProRule" id="PRU00023"/>
    </source>
</evidence>
<dbReference type="PANTHER" id="PTHR24198">
    <property type="entry name" value="ANKYRIN REPEAT AND PROTEIN KINASE DOMAIN-CONTAINING PROTEIN"/>
    <property type="match status" value="1"/>
</dbReference>
<dbReference type="OrthoDB" id="10057496at2759"/>
<dbReference type="InterPro" id="IPR002110">
    <property type="entry name" value="Ankyrin_rpt"/>
</dbReference>
<feature type="region of interest" description="Disordered" evidence="4">
    <location>
        <begin position="144"/>
        <end position="168"/>
    </location>
</feature>
<dbReference type="SUPFAM" id="SSF48403">
    <property type="entry name" value="Ankyrin repeat"/>
    <property type="match status" value="1"/>
</dbReference>
<keyword evidence="2 3" id="KW-0040">ANK repeat</keyword>
<dbReference type="EMBL" id="MTSL01000105">
    <property type="protein sequence ID" value="PJF18751.1"/>
    <property type="molecule type" value="Genomic_DNA"/>
</dbReference>
<keyword evidence="6" id="KW-1185">Reference proteome</keyword>
<dbReference type="SMART" id="SM00248">
    <property type="entry name" value="ANK"/>
    <property type="match status" value="2"/>
</dbReference>
<dbReference type="AlphaFoldDB" id="A0A2H9TLV0"/>
<sequence length="168" mass="18801">MTQNEDEYEEIYVERLSAEQLVEFARYGEPALVSELVVQGLSERLASQDSRGNTMLHMFAANGYLPCAKLFVQHLPSALDVQNAEGNTALHWACVSGQLETVMFLMAAGAKVAVENKAERTPICEAHKHQRTEILKFFEETLGNKEESTEAENASKMESMAIEDQMEQ</sequence>
<evidence type="ECO:0000256" key="4">
    <source>
        <dbReference type="SAM" id="MobiDB-lite"/>
    </source>
</evidence>
<evidence type="ECO:0000256" key="2">
    <source>
        <dbReference type="ARBA" id="ARBA00023043"/>
    </source>
</evidence>
<dbReference type="PROSITE" id="PS50088">
    <property type="entry name" value="ANK_REPEAT"/>
    <property type="match status" value="1"/>
</dbReference>
<dbReference type="Pfam" id="PF12796">
    <property type="entry name" value="Ank_2"/>
    <property type="match status" value="1"/>
</dbReference>
<dbReference type="InterPro" id="IPR036770">
    <property type="entry name" value="Ankyrin_rpt-contain_sf"/>
</dbReference>
<gene>
    <name evidence="5" type="ORF">PSACC_01436</name>
</gene>
<dbReference type="STRING" id="1246581.A0A2H9TLV0"/>
<feature type="repeat" description="ANK" evidence="3">
    <location>
        <begin position="85"/>
        <end position="117"/>
    </location>
</feature>
<dbReference type="PROSITE" id="PS50297">
    <property type="entry name" value="ANK_REP_REGION"/>
    <property type="match status" value="1"/>
</dbReference>
<dbReference type="Gene3D" id="1.25.40.20">
    <property type="entry name" value="Ankyrin repeat-containing domain"/>
    <property type="match status" value="1"/>
</dbReference>
<proteinExistence type="predicted"/>
<accession>A0A2H9TLV0</accession>
<evidence type="ECO:0000313" key="6">
    <source>
        <dbReference type="Proteomes" id="UP000240830"/>
    </source>
</evidence>
<protein>
    <submittedName>
        <fullName evidence="5">Uncharacterized protein</fullName>
    </submittedName>
</protein>
<keyword evidence="1" id="KW-0677">Repeat</keyword>
<dbReference type="Proteomes" id="UP000240830">
    <property type="component" value="Unassembled WGS sequence"/>
</dbReference>
<comment type="caution">
    <text evidence="5">The sequence shown here is derived from an EMBL/GenBank/DDBJ whole genome shotgun (WGS) entry which is preliminary data.</text>
</comment>
<name>A0A2H9TLV0_9FUNG</name>
<organism evidence="5 6">
    <name type="scientific">Paramicrosporidium saccamoebae</name>
    <dbReference type="NCBI Taxonomy" id="1246581"/>
    <lineage>
        <taxon>Eukaryota</taxon>
        <taxon>Fungi</taxon>
        <taxon>Fungi incertae sedis</taxon>
        <taxon>Cryptomycota</taxon>
        <taxon>Cryptomycota incertae sedis</taxon>
        <taxon>Paramicrosporidium</taxon>
    </lineage>
</organism>